<feature type="region of interest" description="Disordered" evidence="2">
    <location>
        <begin position="384"/>
        <end position="449"/>
    </location>
</feature>
<accession>A0A0L0QN07</accession>
<keyword evidence="3" id="KW-0812">Transmembrane</keyword>
<sequence>MKEKTIQFENLTLQFEIEQDNWQVRLPKSQTAVHDVRQMDVMLHPSDFFAPLTITEEKDAYRFTFSRKQKVKTWNRLLQLHRNEKLRLVCNMIKLERYLNTRITFFLHPENLVVDDNLMPIIIYRGIRKLVPPYEMSETDFLKQLKCFTIALFSKKYNFEQLYHGSLQNATETDFQRQVSEITDLEELKDFLYKSYEEEQRKTEQTMVVVPTKRFRLFKQLSIIMIIVSVLLAIPVIYYGFIKTPYQNNLLEAHGQYLASSYGDVISTLEDEDPEKLPTQTMYILAHSYINVENLSDAEKEVILKNVSLKSDPDYLAYWIYNGRGEFDTSIEKAKYIDDPILIMHGLIQKIEQAKNNPDLTGSEREETVKELQDELQKYREEYDLQAEEEKTAPVNDTETEDNSQTQQDPQSDKQSNADENKQEETKNGKEENEKNETDKQEASKKKEE</sequence>
<proteinExistence type="inferred from homology"/>
<evidence type="ECO:0000313" key="4">
    <source>
        <dbReference type="EMBL" id="KNE19956.1"/>
    </source>
</evidence>
<feature type="compositionally biased region" description="Basic and acidic residues" evidence="2">
    <location>
        <begin position="416"/>
        <end position="449"/>
    </location>
</feature>
<gene>
    <name evidence="4" type="ORF">AFK71_16235</name>
</gene>
<dbReference type="EMBL" id="LGTO01000007">
    <property type="protein sequence ID" value="KNE19956.1"/>
    <property type="molecule type" value="Genomic_DNA"/>
</dbReference>
<dbReference type="PATRIC" id="fig|1473.5.peg.1936"/>
<dbReference type="Proteomes" id="UP000036780">
    <property type="component" value="Unassembled WGS sequence"/>
</dbReference>
<keyword evidence="5" id="KW-1185">Reference proteome</keyword>
<evidence type="ECO:0000256" key="2">
    <source>
        <dbReference type="SAM" id="MobiDB-lite"/>
    </source>
</evidence>
<keyword evidence="3" id="KW-1133">Transmembrane helix</keyword>
<keyword evidence="3" id="KW-0472">Membrane</keyword>
<name>A0A0L0QN07_VIRPA</name>
<dbReference type="InterPro" id="IPR018778">
    <property type="entry name" value="T7SS_EssB"/>
</dbReference>
<evidence type="ECO:0000256" key="3">
    <source>
        <dbReference type="SAM" id="Phobius"/>
    </source>
</evidence>
<evidence type="ECO:0000256" key="1">
    <source>
        <dbReference type="ARBA" id="ARBA00010163"/>
    </source>
</evidence>
<dbReference type="Pfam" id="PF10140">
    <property type="entry name" value="YukC"/>
    <property type="match status" value="1"/>
</dbReference>
<dbReference type="AlphaFoldDB" id="A0A0L0QN07"/>
<evidence type="ECO:0000313" key="5">
    <source>
        <dbReference type="Proteomes" id="UP000036780"/>
    </source>
</evidence>
<dbReference type="NCBIfam" id="TIGR03926">
    <property type="entry name" value="T7_EssB"/>
    <property type="match status" value="1"/>
</dbReference>
<organism evidence="4 5">
    <name type="scientific">Virgibacillus pantothenticus</name>
    <dbReference type="NCBI Taxonomy" id="1473"/>
    <lineage>
        <taxon>Bacteria</taxon>
        <taxon>Bacillati</taxon>
        <taxon>Bacillota</taxon>
        <taxon>Bacilli</taxon>
        <taxon>Bacillales</taxon>
        <taxon>Bacillaceae</taxon>
        <taxon>Virgibacillus</taxon>
    </lineage>
</organism>
<protein>
    <submittedName>
        <fullName evidence="4">Membrane protein</fullName>
    </submittedName>
</protein>
<dbReference type="Gene3D" id="1.10.510.10">
    <property type="entry name" value="Transferase(Phosphotransferase) domain 1"/>
    <property type="match status" value="1"/>
</dbReference>
<dbReference type="InterPro" id="IPR042565">
    <property type="entry name" value="T7SS_EssB_C"/>
</dbReference>
<reference evidence="5" key="1">
    <citation type="submission" date="2015-07" db="EMBL/GenBank/DDBJ databases">
        <title>Fjat-10053 dsm26.</title>
        <authorList>
            <person name="Liu B."/>
            <person name="Wang J."/>
            <person name="Zhu Y."/>
            <person name="Liu G."/>
            <person name="Chen Q."/>
            <person name="Chen Z."/>
            <person name="Lan J."/>
            <person name="Che J."/>
            <person name="Ge C."/>
            <person name="Shi H."/>
            <person name="Pan Z."/>
            <person name="Liu X."/>
        </authorList>
    </citation>
    <scope>NUCLEOTIDE SEQUENCE [LARGE SCALE GENOMIC DNA]</scope>
    <source>
        <strain evidence="5">DSM 26</strain>
    </source>
</reference>
<feature type="compositionally biased region" description="Polar residues" evidence="2">
    <location>
        <begin position="403"/>
        <end position="415"/>
    </location>
</feature>
<dbReference type="Gene3D" id="1.25.40.680">
    <property type="entry name" value="Type VII secretion system EssB, C-terminal-like domain"/>
    <property type="match status" value="1"/>
</dbReference>
<dbReference type="OrthoDB" id="4975281at2"/>
<feature type="transmembrane region" description="Helical" evidence="3">
    <location>
        <begin position="221"/>
        <end position="241"/>
    </location>
</feature>
<dbReference type="RefSeq" id="WP_050352522.1">
    <property type="nucleotide sequence ID" value="NZ_CP073011.1"/>
</dbReference>
<comment type="similarity">
    <text evidence="1">Belongs to the EssB family.</text>
</comment>
<comment type="caution">
    <text evidence="4">The sequence shown here is derived from an EMBL/GenBank/DDBJ whole genome shotgun (WGS) entry which is preliminary data.</text>
</comment>
<dbReference type="GeneID" id="66870937"/>